<dbReference type="EMBL" id="NMUH01002459">
    <property type="protein sequence ID" value="MQM00100.1"/>
    <property type="molecule type" value="Genomic_DNA"/>
</dbReference>
<sequence length="39" mass="4393">TYDLCTSTTDNWTNGHCISIIDGEWIYTSSIRARAIINS</sequence>
<reference evidence="1" key="1">
    <citation type="submission" date="2017-07" db="EMBL/GenBank/DDBJ databases">
        <title>Taro Niue Genome Assembly and Annotation.</title>
        <authorList>
            <person name="Atibalentja N."/>
            <person name="Keating K."/>
            <person name="Fields C.J."/>
        </authorList>
    </citation>
    <scope>NUCLEOTIDE SEQUENCE</scope>
    <source>
        <strain evidence="1">Niue_2</strain>
        <tissue evidence="1">Leaf</tissue>
    </source>
</reference>
<evidence type="ECO:0000313" key="1">
    <source>
        <dbReference type="EMBL" id="MQM00100.1"/>
    </source>
</evidence>
<evidence type="ECO:0000313" key="2">
    <source>
        <dbReference type="Proteomes" id="UP000652761"/>
    </source>
</evidence>
<protein>
    <submittedName>
        <fullName evidence="1">Uncharacterized protein</fullName>
    </submittedName>
</protein>
<proteinExistence type="predicted"/>
<name>A0A843WAL3_COLES</name>
<dbReference type="AlphaFoldDB" id="A0A843WAL3"/>
<gene>
    <name evidence="1" type="ORF">Taro_032831</name>
</gene>
<dbReference type="Proteomes" id="UP000652761">
    <property type="component" value="Unassembled WGS sequence"/>
</dbReference>
<organism evidence="1 2">
    <name type="scientific">Colocasia esculenta</name>
    <name type="common">Wild taro</name>
    <name type="synonym">Arum esculentum</name>
    <dbReference type="NCBI Taxonomy" id="4460"/>
    <lineage>
        <taxon>Eukaryota</taxon>
        <taxon>Viridiplantae</taxon>
        <taxon>Streptophyta</taxon>
        <taxon>Embryophyta</taxon>
        <taxon>Tracheophyta</taxon>
        <taxon>Spermatophyta</taxon>
        <taxon>Magnoliopsida</taxon>
        <taxon>Liliopsida</taxon>
        <taxon>Araceae</taxon>
        <taxon>Aroideae</taxon>
        <taxon>Colocasieae</taxon>
        <taxon>Colocasia</taxon>
    </lineage>
</organism>
<feature type="non-terminal residue" evidence="1">
    <location>
        <position position="39"/>
    </location>
</feature>
<keyword evidence="2" id="KW-1185">Reference proteome</keyword>
<accession>A0A843WAL3</accession>
<comment type="caution">
    <text evidence="1">The sequence shown here is derived from an EMBL/GenBank/DDBJ whole genome shotgun (WGS) entry which is preliminary data.</text>
</comment>